<dbReference type="SUPFAM" id="SSF47741">
    <property type="entry name" value="CO dehydrogenase ISP C-domain like"/>
    <property type="match status" value="1"/>
</dbReference>
<protein>
    <submittedName>
        <fullName evidence="8">Xanthine dehydrogenase small subunit</fullName>
        <ecNumber evidence="8">1.17.1.4</ecNumber>
    </submittedName>
</protein>
<dbReference type="Gene3D" id="3.30.465.10">
    <property type="match status" value="1"/>
</dbReference>
<dbReference type="PROSITE" id="PS00197">
    <property type="entry name" value="2FE2S_FER_1"/>
    <property type="match status" value="1"/>
</dbReference>
<dbReference type="InterPro" id="IPR014307">
    <property type="entry name" value="Xanthine_DH_ssu"/>
</dbReference>
<keyword evidence="9" id="KW-1185">Reference proteome</keyword>
<dbReference type="Gene3D" id="3.30.390.50">
    <property type="entry name" value="CO dehydrogenase flavoprotein, C-terminal domain"/>
    <property type="match status" value="1"/>
</dbReference>
<dbReference type="NCBIfam" id="TIGR02963">
    <property type="entry name" value="xanthine_xdhA"/>
    <property type="match status" value="1"/>
</dbReference>
<reference evidence="8 9" key="1">
    <citation type="submission" date="2019-07" db="EMBL/GenBank/DDBJ databases">
        <title>Complete genome sequence of Comamonas sp. NLF 7-7 isolated from livestock.</title>
        <authorList>
            <person name="Kim D.H."/>
            <person name="Kim J.G."/>
        </authorList>
    </citation>
    <scope>NUCLEOTIDE SEQUENCE [LARGE SCALE GENOMIC DNA]</scope>
    <source>
        <strain evidence="8 9">NLF 7-7</strain>
    </source>
</reference>
<dbReference type="KEGG" id="cof:FOZ74_12315"/>
<dbReference type="InterPro" id="IPR036884">
    <property type="entry name" value="2Fe-2S-bd_dom_sf"/>
</dbReference>
<dbReference type="Proteomes" id="UP000321199">
    <property type="component" value="Chromosome"/>
</dbReference>
<dbReference type="Gene3D" id="1.10.150.120">
    <property type="entry name" value="[2Fe-2S]-binding domain"/>
    <property type="match status" value="1"/>
</dbReference>
<evidence type="ECO:0000259" key="6">
    <source>
        <dbReference type="PROSITE" id="PS51085"/>
    </source>
</evidence>
<dbReference type="CDD" id="cd00207">
    <property type="entry name" value="fer2"/>
    <property type="match status" value="1"/>
</dbReference>
<evidence type="ECO:0000256" key="3">
    <source>
        <dbReference type="ARBA" id="ARBA00022827"/>
    </source>
</evidence>
<gene>
    <name evidence="8" type="primary">xdhA</name>
    <name evidence="8" type="ORF">FOZ74_12315</name>
</gene>
<dbReference type="RefSeq" id="WP_146913342.1">
    <property type="nucleotide sequence ID" value="NZ_CP042344.1"/>
</dbReference>
<dbReference type="InterPro" id="IPR016166">
    <property type="entry name" value="FAD-bd_PCMH"/>
</dbReference>
<dbReference type="Pfam" id="PF01799">
    <property type="entry name" value="Fer2_2"/>
    <property type="match status" value="1"/>
</dbReference>
<proteinExistence type="predicted"/>
<dbReference type="InterPro" id="IPR012175">
    <property type="entry name" value="Xanth_DH_ssu_bac"/>
</dbReference>
<evidence type="ECO:0000256" key="4">
    <source>
        <dbReference type="ARBA" id="ARBA00023002"/>
    </source>
</evidence>
<dbReference type="SUPFAM" id="SSF56176">
    <property type="entry name" value="FAD-binding/transporter-associated domain-like"/>
    <property type="match status" value="1"/>
</dbReference>
<dbReference type="InterPro" id="IPR036010">
    <property type="entry name" value="2Fe-2S_ferredoxin-like_sf"/>
</dbReference>
<evidence type="ECO:0000256" key="2">
    <source>
        <dbReference type="ARBA" id="ARBA00022723"/>
    </source>
</evidence>
<evidence type="ECO:0000256" key="1">
    <source>
        <dbReference type="ARBA" id="ARBA00022630"/>
    </source>
</evidence>
<evidence type="ECO:0000256" key="5">
    <source>
        <dbReference type="ARBA" id="ARBA00023004"/>
    </source>
</evidence>
<keyword evidence="1" id="KW-0285">Flavoprotein</keyword>
<feature type="domain" description="2Fe-2S ferredoxin-type" evidence="6">
    <location>
        <begin position="8"/>
        <end position="94"/>
    </location>
</feature>
<dbReference type="Pfam" id="PF03450">
    <property type="entry name" value="CO_deh_flav_C"/>
    <property type="match status" value="1"/>
</dbReference>
<dbReference type="InterPro" id="IPR016169">
    <property type="entry name" value="FAD-bd_PCMH_sub2"/>
</dbReference>
<dbReference type="GO" id="GO:0051537">
    <property type="term" value="F:2 iron, 2 sulfur cluster binding"/>
    <property type="evidence" value="ECO:0007669"/>
    <property type="project" value="InterPro"/>
</dbReference>
<dbReference type="InterPro" id="IPR012675">
    <property type="entry name" value="Beta-grasp_dom_sf"/>
</dbReference>
<dbReference type="AlphaFoldDB" id="A0A5B8RYQ8"/>
<dbReference type="InterPro" id="IPR002888">
    <property type="entry name" value="2Fe-2S-bd"/>
</dbReference>
<accession>A0A5B8RYQ8</accession>
<dbReference type="PROSITE" id="PS51387">
    <property type="entry name" value="FAD_PCMH"/>
    <property type="match status" value="1"/>
</dbReference>
<dbReference type="SMART" id="SM01092">
    <property type="entry name" value="CO_deh_flav_C"/>
    <property type="match status" value="1"/>
</dbReference>
<dbReference type="EMBL" id="CP042344">
    <property type="protein sequence ID" value="QEA13752.1"/>
    <property type="molecule type" value="Genomic_DNA"/>
</dbReference>
<dbReference type="Gene3D" id="3.10.20.30">
    <property type="match status" value="1"/>
</dbReference>
<dbReference type="Pfam" id="PF00111">
    <property type="entry name" value="Fer2"/>
    <property type="match status" value="1"/>
</dbReference>
<dbReference type="OrthoDB" id="9179439at2"/>
<dbReference type="InterPro" id="IPR002346">
    <property type="entry name" value="Mopterin_DH_FAD-bd"/>
</dbReference>
<evidence type="ECO:0000313" key="8">
    <source>
        <dbReference type="EMBL" id="QEA13752.1"/>
    </source>
</evidence>
<evidence type="ECO:0000313" key="9">
    <source>
        <dbReference type="Proteomes" id="UP000321199"/>
    </source>
</evidence>
<dbReference type="InterPro" id="IPR016208">
    <property type="entry name" value="Ald_Oxase/xanthine_DH-like"/>
</dbReference>
<name>A0A5B8RYQ8_9BURK</name>
<dbReference type="InterPro" id="IPR006058">
    <property type="entry name" value="2Fe2S_fd_BS"/>
</dbReference>
<dbReference type="GO" id="GO:0005506">
    <property type="term" value="F:iron ion binding"/>
    <property type="evidence" value="ECO:0007669"/>
    <property type="project" value="InterPro"/>
</dbReference>
<dbReference type="Gene3D" id="3.30.43.10">
    <property type="entry name" value="Uridine Diphospho-n-acetylenolpyruvylglucosamine Reductase, domain 2"/>
    <property type="match status" value="1"/>
</dbReference>
<dbReference type="InterPro" id="IPR005107">
    <property type="entry name" value="CO_DH_flav_C"/>
</dbReference>
<keyword evidence="3" id="KW-0274">FAD</keyword>
<keyword evidence="2" id="KW-0479">Metal-binding</keyword>
<keyword evidence="5" id="KW-0408">Iron</keyword>
<dbReference type="PIRSF" id="PIRSF036557">
    <property type="entry name" value="XdhA_RC"/>
    <property type="match status" value="1"/>
</dbReference>
<organism evidence="8 9">
    <name type="scientific">Comamonas flocculans</name>
    <dbReference type="NCBI Taxonomy" id="2597701"/>
    <lineage>
        <taxon>Bacteria</taxon>
        <taxon>Pseudomonadati</taxon>
        <taxon>Pseudomonadota</taxon>
        <taxon>Betaproteobacteria</taxon>
        <taxon>Burkholderiales</taxon>
        <taxon>Comamonadaceae</taxon>
        <taxon>Comamonas</taxon>
    </lineage>
</organism>
<feature type="domain" description="FAD-binding PCMH-type" evidence="7">
    <location>
        <begin position="213"/>
        <end position="386"/>
    </location>
</feature>
<dbReference type="InterPro" id="IPR036318">
    <property type="entry name" value="FAD-bd_PCMH-like_sf"/>
</dbReference>
<keyword evidence="4 8" id="KW-0560">Oxidoreductase</keyword>
<dbReference type="GO" id="GO:0004854">
    <property type="term" value="F:xanthine dehydrogenase activity"/>
    <property type="evidence" value="ECO:0007669"/>
    <property type="project" value="UniProtKB-EC"/>
</dbReference>
<dbReference type="InterPro" id="IPR001041">
    <property type="entry name" value="2Fe-2S_ferredoxin-type"/>
</dbReference>
<dbReference type="SUPFAM" id="SSF55447">
    <property type="entry name" value="CO dehydrogenase flavoprotein C-terminal domain-like"/>
    <property type="match status" value="1"/>
</dbReference>
<dbReference type="PANTHER" id="PTHR45444">
    <property type="entry name" value="XANTHINE DEHYDROGENASE"/>
    <property type="match status" value="1"/>
</dbReference>
<sequence length="516" mass="55717">MTATARPSPLRFYYGGQIVQVDGVGTTRTVLDWLREERRQMGTKEGCNEGDCGACTVVLGELDAEGALQLRSVNACIQFLPTLDGKALFTVEDLAALAPSAAGGKGALHPAQQAMVECHGSQCGFCTPGIVMSLWGSYENHLAHGTRPTRQELADTLSGNLCRCTGYRPILDAGQRMFDLPEARLQRQAVVAALKALQRDGALDYAAPRVTAQGERTDHFHAPRTLDELAELREAKPQARLLAGSTDVGLWVNKQFRDVGDLIYVGQVEEMRRVEERGDVLWIGAGAPLEDAWRALVRRAPSLMDVWLRFASVPIRHAGTMGGNVANGSPIGDSAPILMALDASVELRRGKAVRTLALTDFYLDYMKNALQEGEFLQAITVPLAAFARQVHGYKISKRFDCDISAICAGMALELAGETVHSVRLAYGGMAGIVKRASAAEAALLGQPWTHQSVQAAQEALASDFSPLTDMRASSGYRLQVAQNLLQRLWLQTRPVAPLAPEATSVFNGMPHAVVSA</sequence>
<dbReference type="Pfam" id="PF00941">
    <property type="entry name" value="FAD_binding_5"/>
    <property type="match status" value="1"/>
</dbReference>
<evidence type="ECO:0000259" key="7">
    <source>
        <dbReference type="PROSITE" id="PS51387"/>
    </source>
</evidence>
<dbReference type="InterPro" id="IPR016167">
    <property type="entry name" value="FAD-bd_PCMH_sub1"/>
</dbReference>
<dbReference type="PROSITE" id="PS51085">
    <property type="entry name" value="2FE2S_FER_2"/>
    <property type="match status" value="1"/>
</dbReference>
<dbReference type="InterPro" id="IPR036683">
    <property type="entry name" value="CO_DH_flav_C_dom_sf"/>
</dbReference>
<dbReference type="SUPFAM" id="SSF54292">
    <property type="entry name" value="2Fe-2S ferredoxin-like"/>
    <property type="match status" value="1"/>
</dbReference>
<dbReference type="GO" id="GO:0071949">
    <property type="term" value="F:FAD binding"/>
    <property type="evidence" value="ECO:0007669"/>
    <property type="project" value="InterPro"/>
</dbReference>
<dbReference type="EC" id="1.17.1.4" evidence="8"/>
<dbReference type="PANTHER" id="PTHR45444:SF3">
    <property type="entry name" value="XANTHINE DEHYDROGENASE"/>
    <property type="match status" value="1"/>
</dbReference>